<feature type="transmembrane region" description="Helical" evidence="5">
    <location>
        <begin position="213"/>
        <end position="234"/>
    </location>
</feature>
<evidence type="ECO:0000313" key="8">
    <source>
        <dbReference type="Proteomes" id="UP000029554"/>
    </source>
</evidence>
<evidence type="ECO:0000256" key="5">
    <source>
        <dbReference type="SAM" id="Phobius"/>
    </source>
</evidence>
<feature type="transmembrane region" description="Helical" evidence="5">
    <location>
        <begin position="7"/>
        <end position="27"/>
    </location>
</feature>
<feature type="transmembrane region" description="Helical" evidence="5">
    <location>
        <begin position="33"/>
        <end position="53"/>
    </location>
</feature>
<dbReference type="Proteomes" id="UP000029554">
    <property type="component" value="Unassembled WGS sequence"/>
</dbReference>
<feature type="transmembrane region" description="Helical" evidence="5">
    <location>
        <begin position="271"/>
        <end position="289"/>
    </location>
</feature>
<feature type="domain" description="EamA" evidence="6">
    <location>
        <begin position="152"/>
        <end position="288"/>
    </location>
</feature>
<keyword evidence="4 5" id="KW-0472">Membrane</keyword>
<sequence>MKTKLYLALFCVAFFWGTTFLGIRIGIETIPPFLLAGIRNLISGLIIFFYLLFQRKLEAVNPRQFLRVFILAVMMIVLANGLTTYSEKYITSGLASLISTLSPFFVLILNLILGNEKLSVKTTIGIFLGMFGIFLIYQNSLSDLLNPEYRQGVFAILTAVLMWSIGTIITKKGSTNSLTMLMNVSLQMIVAGIILTLFQLYLTPTISTANWSLRSVLAMIYLAIFGSVVGYVAYSYLITQMSSTKVSVLAYVNVVVALFLGWLVLDEVITSRIIIAASLIIGGVFIVNYKKQNKS</sequence>
<dbReference type="AlphaFoldDB" id="A0A095SXZ4"/>
<dbReference type="InterPro" id="IPR000620">
    <property type="entry name" value="EamA_dom"/>
</dbReference>
<feature type="transmembrane region" description="Helical" evidence="5">
    <location>
        <begin position="181"/>
        <end position="201"/>
    </location>
</feature>
<dbReference type="OrthoDB" id="9812547at2"/>
<feature type="transmembrane region" description="Helical" evidence="5">
    <location>
        <begin position="246"/>
        <end position="265"/>
    </location>
</feature>
<reference evidence="7 8" key="1">
    <citation type="submission" date="2014-09" db="EMBL/GenBank/DDBJ databases">
        <title>Whole Genome Shotgun of Flavobacterium aquatile LMG 4008.</title>
        <authorList>
            <person name="Gale A.N."/>
            <person name="Pipes S.E."/>
            <person name="Newman J.D."/>
        </authorList>
    </citation>
    <scope>NUCLEOTIDE SEQUENCE [LARGE SCALE GENOMIC DNA]</scope>
    <source>
        <strain evidence="7 8">LMG 4008</strain>
    </source>
</reference>
<dbReference type="GO" id="GO:0016020">
    <property type="term" value="C:membrane"/>
    <property type="evidence" value="ECO:0007669"/>
    <property type="project" value="UniProtKB-SubCell"/>
</dbReference>
<keyword evidence="2 5" id="KW-0812">Transmembrane</keyword>
<dbReference type="RefSeq" id="WP_035123232.1">
    <property type="nucleotide sequence ID" value="NZ_JRHH01000001.1"/>
</dbReference>
<protein>
    <recommendedName>
        <fullName evidence="6">EamA domain-containing protein</fullName>
    </recommendedName>
</protein>
<organism evidence="7 8">
    <name type="scientific">Flavobacterium aquatile LMG 4008 = ATCC 11947</name>
    <dbReference type="NCBI Taxonomy" id="1453498"/>
    <lineage>
        <taxon>Bacteria</taxon>
        <taxon>Pseudomonadati</taxon>
        <taxon>Bacteroidota</taxon>
        <taxon>Flavobacteriia</taxon>
        <taxon>Flavobacteriales</taxon>
        <taxon>Flavobacteriaceae</taxon>
        <taxon>Flavobacterium</taxon>
    </lineage>
</organism>
<keyword evidence="8" id="KW-1185">Reference proteome</keyword>
<feature type="transmembrane region" description="Helical" evidence="5">
    <location>
        <begin position="120"/>
        <end position="137"/>
    </location>
</feature>
<accession>A0A095SXZ4</accession>
<dbReference type="EMBL" id="JRHH01000001">
    <property type="protein sequence ID" value="KGD69224.1"/>
    <property type="molecule type" value="Genomic_DNA"/>
</dbReference>
<dbReference type="PANTHER" id="PTHR32322">
    <property type="entry name" value="INNER MEMBRANE TRANSPORTER"/>
    <property type="match status" value="1"/>
</dbReference>
<dbReference type="eggNOG" id="COG0697">
    <property type="taxonomic scope" value="Bacteria"/>
</dbReference>
<feature type="transmembrane region" description="Helical" evidence="5">
    <location>
        <begin position="89"/>
        <end position="113"/>
    </location>
</feature>
<gene>
    <name evidence="7" type="ORF">LG45_00105</name>
</gene>
<evidence type="ECO:0000256" key="4">
    <source>
        <dbReference type="ARBA" id="ARBA00023136"/>
    </source>
</evidence>
<comment type="caution">
    <text evidence="7">The sequence shown here is derived from an EMBL/GenBank/DDBJ whole genome shotgun (WGS) entry which is preliminary data.</text>
</comment>
<comment type="subcellular location">
    <subcellularLocation>
        <location evidence="1">Membrane</location>
        <topology evidence="1">Multi-pass membrane protein</topology>
    </subcellularLocation>
</comment>
<evidence type="ECO:0000256" key="1">
    <source>
        <dbReference type="ARBA" id="ARBA00004141"/>
    </source>
</evidence>
<name>A0A095SXZ4_9FLAO</name>
<evidence type="ECO:0000313" key="7">
    <source>
        <dbReference type="EMBL" id="KGD69224.1"/>
    </source>
</evidence>
<dbReference type="Pfam" id="PF00892">
    <property type="entry name" value="EamA"/>
    <property type="match status" value="2"/>
</dbReference>
<evidence type="ECO:0000259" key="6">
    <source>
        <dbReference type="Pfam" id="PF00892"/>
    </source>
</evidence>
<keyword evidence="3 5" id="KW-1133">Transmembrane helix</keyword>
<dbReference type="PANTHER" id="PTHR32322:SF14">
    <property type="entry name" value="PROTEIN PAGO"/>
    <property type="match status" value="1"/>
</dbReference>
<dbReference type="InterPro" id="IPR037185">
    <property type="entry name" value="EmrE-like"/>
</dbReference>
<proteinExistence type="predicted"/>
<feature type="transmembrane region" description="Helical" evidence="5">
    <location>
        <begin position="65"/>
        <end position="83"/>
    </location>
</feature>
<dbReference type="STRING" id="1453498.LG45_00105"/>
<feature type="domain" description="EamA" evidence="6">
    <location>
        <begin position="6"/>
        <end position="137"/>
    </location>
</feature>
<evidence type="ECO:0000256" key="3">
    <source>
        <dbReference type="ARBA" id="ARBA00022989"/>
    </source>
</evidence>
<dbReference type="SUPFAM" id="SSF103481">
    <property type="entry name" value="Multidrug resistance efflux transporter EmrE"/>
    <property type="match status" value="2"/>
</dbReference>
<evidence type="ECO:0000256" key="2">
    <source>
        <dbReference type="ARBA" id="ARBA00022692"/>
    </source>
</evidence>
<feature type="transmembrane region" description="Helical" evidence="5">
    <location>
        <begin position="149"/>
        <end position="169"/>
    </location>
</feature>
<dbReference type="InterPro" id="IPR050638">
    <property type="entry name" value="AA-Vitamin_Transporters"/>
</dbReference>